<dbReference type="STRING" id="1920490.GCA_001895925_00443"/>
<proteinExistence type="predicted"/>
<gene>
    <name evidence="2" type="ORF">C7B65_19590</name>
</gene>
<sequence>MDLFSQNCPCCDSAEVDVRTRYTTQNNGTHAIYHCRSCDIYFSDTFATPMAGLRTPLSRIIEVLKARTEGQGLNATARILGVSKKSIIDWEWRLSELKPALTLYGVCHQFLSLVIEGDELYTKVHHNTAASESEGWTIVLMERSSRFLWELNCGPKDQTLFEKALQLLCKVIGQTQDLTLLTDGERRYGNILFAICHEVSRTGQPGRPPKRLRNGGRVRLKNKGSRKRSGQKRPKYQAPVPEHPETDSRIEDVQIHANHVEALNASLRRRNAAFRRKTNMYAKTRDNLQRTLDLQWLIHNFVRVHFTTKVVPAVKLGILEVGLSWLELFSIRYAF</sequence>
<protein>
    <recommendedName>
        <fullName evidence="4">IS1 family transposase</fullName>
    </recommendedName>
</protein>
<reference evidence="2 3" key="2">
    <citation type="submission" date="2018-03" db="EMBL/GenBank/DDBJ databases">
        <title>The ancient ancestry and fast evolution of plastids.</title>
        <authorList>
            <person name="Moore K.R."/>
            <person name="Magnabosco C."/>
            <person name="Momper L."/>
            <person name="Gold D.A."/>
            <person name="Bosak T."/>
            <person name="Fournier G.P."/>
        </authorList>
    </citation>
    <scope>NUCLEOTIDE SEQUENCE [LARGE SCALE GENOMIC DNA]</scope>
    <source>
        <strain evidence="2 3">ULC007</strain>
    </source>
</reference>
<evidence type="ECO:0000313" key="3">
    <source>
        <dbReference type="Proteomes" id="UP000238634"/>
    </source>
</evidence>
<feature type="compositionally biased region" description="Basic residues" evidence="1">
    <location>
        <begin position="208"/>
        <end position="235"/>
    </location>
</feature>
<evidence type="ECO:0008006" key="4">
    <source>
        <dbReference type="Google" id="ProtNLM"/>
    </source>
</evidence>
<dbReference type="Proteomes" id="UP000238634">
    <property type="component" value="Unassembled WGS sequence"/>
</dbReference>
<reference evidence="2 3" key="1">
    <citation type="submission" date="2018-02" db="EMBL/GenBank/DDBJ databases">
        <authorList>
            <person name="Cohen D.B."/>
            <person name="Kent A.D."/>
        </authorList>
    </citation>
    <scope>NUCLEOTIDE SEQUENCE [LARGE SCALE GENOMIC DNA]</scope>
    <source>
        <strain evidence="2 3">ULC007</strain>
    </source>
</reference>
<keyword evidence="3" id="KW-1185">Reference proteome</keyword>
<evidence type="ECO:0000313" key="2">
    <source>
        <dbReference type="EMBL" id="PSB17115.1"/>
    </source>
</evidence>
<evidence type="ECO:0000256" key="1">
    <source>
        <dbReference type="SAM" id="MobiDB-lite"/>
    </source>
</evidence>
<dbReference type="EMBL" id="PVWG01000032">
    <property type="protein sequence ID" value="PSB17115.1"/>
    <property type="molecule type" value="Genomic_DNA"/>
</dbReference>
<comment type="caution">
    <text evidence="2">The sequence shown here is derived from an EMBL/GenBank/DDBJ whole genome shotgun (WGS) entry which is preliminary data.</text>
</comment>
<feature type="region of interest" description="Disordered" evidence="1">
    <location>
        <begin position="202"/>
        <end position="248"/>
    </location>
</feature>
<dbReference type="OrthoDB" id="569468at2"/>
<accession>A0A2T1D9E2</accession>
<organism evidence="2 3">
    <name type="scientific">Phormidesmis priestleyi ULC007</name>
    <dbReference type="NCBI Taxonomy" id="1920490"/>
    <lineage>
        <taxon>Bacteria</taxon>
        <taxon>Bacillati</taxon>
        <taxon>Cyanobacteriota</taxon>
        <taxon>Cyanophyceae</taxon>
        <taxon>Leptolyngbyales</taxon>
        <taxon>Leptolyngbyaceae</taxon>
        <taxon>Phormidesmis</taxon>
    </lineage>
</organism>
<name>A0A2T1D9E2_9CYAN</name>
<dbReference type="AlphaFoldDB" id="A0A2T1D9E2"/>